<evidence type="ECO:0000313" key="12">
    <source>
        <dbReference type="EMBL" id="MDW5598213.1"/>
    </source>
</evidence>
<feature type="transmembrane region" description="Helical" evidence="9">
    <location>
        <begin position="20"/>
        <end position="41"/>
    </location>
</feature>
<dbReference type="EMBL" id="JAWSTH010000126">
    <property type="protein sequence ID" value="MDW5598213.1"/>
    <property type="molecule type" value="Genomic_DNA"/>
</dbReference>
<evidence type="ECO:0000256" key="8">
    <source>
        <dbReference type="ARBA" id="ARBA00023012"/>
    </source>
</evidence>
<evidence type="ECO:0000256" key="7">
    <source>
        <dbReference type="ARBA" id="ARBA00022840"/>
    </source>
</evidence>
<keyword evidence="9" id="KW-0812">Transmembrane</keyword>
<dbReference type="RefSeq" id="WP_318600708.1">
    <property type="nucleotide sequence ID" value="NZ_JAWSTH010000126.1"/>
</dbReference>
<reference evidence="12 13" key="2">
    <citation type="submission" date="2023-10" db="EMBL/GenBank/DDBJ databases">
        <authorList>
            <person name="Han X.F."/>
        </authorList>
    </citation>
    <scope>NUCLEOTIDE SEQUENCE [LARGE SCALE GENOMIC DNA]</scope>
    <source>
        <strain evidence="12 13">KCTC 39840</strain>
    </source>
</reference>
<reference evidence="13" key="1">
    <citation type="submission" date="2023-07" db="EMBL/GenBank/DDBJ databases">
        <title>Conexibacter stalactiti sp. nov., isolated from stalactites in a lava cave and emended description of the genus Conexibacter.</title>
        <authorList>
            <person name="Lee S.D."/>
        </authorList>
    </citation>
    <scope>NUCLEOTIDE SEQUENCE [LARGE SCALE GENOMIC DNA]</scope>
    <source>
        <strain evidence="13">KCTC 39840</strain>
    </source>
</reference>
<protein>
    <recommendedName>
        <fullName evidence="2">histidine kinase</fullName>
        <ecNumber evidence="2">2.7.13.3</ecNumber>
    </recommendedName>
</protein>
<keyword evidence="9" id="KW-1133">Transmembrane helix</keyword>
<dbReference type="InterPro" id="IPR003594">
    <property type="entry name" value="HATPase_dom"/>
</dbReference>
<dbReference type="Pfam" id="PF07730">
    <property type="entry name" value="HisKA_3"/>
    <property type="match status" value="1"/>
</dbReference>
<evidence type="ECO:0000256" key="9">
    <source>
        <dbReference type="SAM" id="Phobius"/>
    </source>
</evidence>
<keyword evidence="6 12" id="KW-0418">Kinase</keyword>
<dbReference type="PANTHER" id="PTHR24421">
    <property type="entry name" value="NITRATE/NITRITE SENSOR PROTEIN NARX-RELATED"/>
    <property type="match status" value="1"/>
</dbReference>
<keyword evidence="5" id="KW-0547">Nucleotide-binding</keyword>
<dbReference type="GO" id="GO:0016301">
    <property type="term" value="F:kinase activity"/>
    <property type="evidence" value="ECO:0007669"/>
    <property type="project" value="UniProtKB-KW"/>
</dbReference>
<evidence type="ECO:0000313" key="13">
    <source>
        <dbReference type="Proteomes" id="UP001284601"/>
    </source>
</evidence>
<dbReference type="InterPro" id="IPR011712">
    <property type="entry name" value="Sig_transdc_His_kin_sub3_dim/P"/>
</dbReference>
<comment type="catalytic activity">
    <reaction evidence="1">
        <text>ATP + protein L-histidine = ADP + protein N-phospho-L-histidine.</text>
        <dbReference type="EC" id="2.7.13.3"/>
    </reaction>
</comment>
<evidence type="ECO:0000259" key="11">
    <source>
        <dbReference type="Pfam" id="PF07730"/>
    </source>
</evidence>
<dbReference type="Gene3D" id="1.20.5.1930">
    <property type="match status" value="1"/>
</dbReference>
<keyword evidence="7" id="KW-0067">ATP-binding</keyword>
<feature type="transmembrane region" description="Helical" evidence="9">
    <location>
        <begin position="81"/>
        <end position="100"/>
    </location>
</feature>
<proteinExistence type="predicted"/>
<gene>
    <name evidence="12" type="ORF">R7226_27900</name>
</gene>
<keyword evidence="9" id="KW-0472">Membrane</keyword>
<evidence type="ECO:0000256" key="3">
    <source>
        <dbReference type="ARBA" id="ARBA00022553"/>
    </source>
</evidence>
<dbReference type="Gene3D" id="3.30.565.10">
    <property type="entry name" value="Histidine kinase-like ATPase, C-terminal domain"/>
    <property type="match status" value="1"/>
</dbReference>
<dbReference type="Pfam" id="PF02518">
    <property type="entry name" value="HATPase_c"/>
    <property type="match status" value="1"/>
</dbReference>
<evidence type="ECO:0000256" key="5">
    <source>
        <dbReference type="ARBA" id="ARBA00022741"/>
    </source>
</evidence>
<feature type="domain" description="Signal transduction histidine kinase subgroup 3 dimerisation and phosphoacceptor" evidence="11">
    <location>
        <begin position="159"/>
        <end position="224"/>
    </location>
</feature>
<dbReference type="CDD" id="cd16917">
    <property type="entry name" value="HATPase_UhpB-NarQ-NarX-like"/>
    <property type="match status" value="1"/>
</dbReference>
<dbReference type="Proteomes" id="UP001284601">
    <property type="component" value="Unassembled WGS sequence"/>
</dbReference>
<dbReference type="SUPFAM" id="SSF55874">
    <property type="entry name" value="ATPase domain of HSP90 chaperone/DNA topoisomerase II/histidine kinase"/>
    <property type="match status" value="1"/>
</dbReference>
<evidence type="ECO:0000259" key="10">
    <source>
        <dbReference type="Pfam" id="PF02518"/>
    </source>
</evidence>
<dbReference type="EC" id="2.7.13.3" evidence="2"/>
<keyword evidence="4" id="KW-0808">Transferase</keyword>
<evidence type="ECO:0000256" key="4">
    <source>
        <dbReference type="ARBA" id="ARBA00022679"/>
    </source>
</evidence>
<evidence type="ECO:0000256" key="1">
    <source>
        <dbReference type="ARBA" id="ARBA00000085"/>
    </source>
</evidence>
<feature type="domain" description="Histidine kinase/HSP90-like ATPase" evidence="10">
    <location>
        <begin position="260"/>
        <end position="352"/>
    </location>
</feature>
<keyword evidence="8" id="KW-0902">Two-component regulatory system</keyword>
<name>A0ABU4HYA9_9ACTN</name>
<feature type="transmembrane region" description="Helical" evidence="9">
    <location>
        <begin position="47"/>
        <end position="69"/>
    </location>
</feature>
<organism evidence="12 13">
    <name type="scientific">Conexibacter stalactiti</name>
    <dbReference type="NCBI Taxonomy" id="1940611"/>
    <lineage>
        <taxon>Bacteria</taxon>
        <taxon>Bacillati</taxon>
        <taxon>Actinomycetota</taxon>
        <taxon>Thermoleophilia</taxon>
        <taxon>Solirubrobacterales</taxon>
        <taxon>Conexibacteraceae</taxon>
        <taxon>Conexibacter</taxon>
    </lineage>
</organism>
<sequence length="354" mass="37637">MSAPERDDETRAPDEYEVTLALHGAIVGLAGGIVTIVWALTGAGYFWPMWVWLGLFVTLGVHMLGRHLIEALEGRMRPLDVHAEVTAFVVGLQVVLWAMAGGGYFWPIWPLVGFGTLLGVHALVVNKGLLPTLRERQLTERVDQLTRTRRGALDVQAAELRRIERDLHDGAQARLVALSMQLGRAEERLEDQPEVAELVRAARGEAGAAIKELRDLARGIAPPVLADRGLVAAVESLGQRSAVPVAVDARLDRRLPPVVETAAYFVVAEALTNVAKHAPSASARVTLAERDGTLVVEVVDDGSGGAVVGDAVRAGGGSTGLLGLRNRVEAIDGSLRVTSPDGVGTAIRAELPCA</sequence>
<accession>A0ABU4HYA9</accession>
<comment type="caution">
    <text evidence="12">The sequence shown here is derived from an EMBL/GenBank/DDBJ whole genome shotgun (WGS) entry which is preliminary data.</text>
</comment>
<dbReference type="InterPro" id="IPR036890">
    <property type="entry name" value="HATPase_C_sf"/>
</dbReference>
<dbReference type="InterPro" id="IPR050482">
    <property type="entry name" value="Sensor_HK_TwoCompSys"/>
</dbReference>
<dbReference type="PANTHER" id="PTHR24421:SF10">
    <property type="entry name" value="NITRATE_NITRITE SENSOR PROTEIN NARQ"/>
    <property type="match status" value="1"/>
</dbReference>
<evidence type="ECO:0000256" key="2">
    <source>
        <dbReference type="ARBA" id="ARBA00012438"/>
    </source>
</evidence>
<evidence type="ECO:0000256" key="6">
    <source>
        <dbReference type="ARBA" id="ARBA00022777"/>
    </source>
</evidence>
<keyword evidence="13" id="KW-1185">Reference proteome</keyword>
<keyword evidence="3" id="KW-0597">Phosphoprotein</keyword>